<dbReference type="SUPFAM" id="SSF57716">
    <property type="entry name" value="Glucocorticoid receptor-like (DNA-binding domain)"/>
    <property type="match status" value="1"/>
</dbReference>
<dbReference type="GO" id="GO:0000978">
    <property type="term" value="F:RNA polymerase II cis-regulatory region sequence-specific DNA binding"/>
    <property type="evidence" value="ECO:0007669"/>
    <property type="project" value="TreeGrafter"/>
</dbReference>
<feature type="binding site" evidence="12">
    <location>
        <position position="85"/>
    </location>
    <ligand>
        <name>Zn(2+)</name>
        <dbReference type="ChEBI" id="CHEBI:29105"/>
    </ligand>
</feature>
<keyword evidence="9" id="KW-0804">Transcription</keyword>
<evidence type="ECO:0000256" key="1">
    <source>
        <dbReference type="ARBA" id="ARBA00003767"/>
    </source>
</evidence>
<dbReference type="PROSITE" id="PS50157">
    <property type="entry name" value="ZINC_FINGER_C2H2_2"/>
    <property type="match status" value="6"/>
</dbReference>
<feature type="domain" description="C2H2-type" evidence="13">
    <location>
        <begin position="197"/>
        <end position="224"/>
    </location>
</feature>
<evidence type="ECO:0000256" key="5">
    <source>
        <dbReference type="ARBA" id="ARBA00022771"/>
    </source>
</evidence>
<keyword evidence="10" id="KW-0539">Nucleus</keyword>
<evidence type="ECO:0000259" key="14">
    <source>
        <dbReference type="PROSITE" id="PS51915"/>
    </source>
</evidence>
<keyword evidence="7" id="KW-0805">Transcription regulation</keyword>
<comment type="caution">
    <text evidence="15">The sequence shown here is derived from an EMBL/GenBank/DDBJ whole genome shotgun (WGS) entry which is preliminary data.</text>
</comment>
<organism evidence="15 16">
    <name type="scientific">Leptosia nina</name>
    <dbReference type="NCBI Taxonomy" id="320188"/>
    <lineage>
        <taxon>Eukaryota</taxon>
        <taxon>Metazoa</taxon>
        <taxon>Ecdysozoa</taxon>
        <taxon>Arthropoda</taxon>
        <taxon>Hexapoda</taxon>
        <taxon>Insecta</taxon>
        <taxon>Pterygota</taxon>
        <taxon>Neoptera</taxon>
        <taxon>Endopterygota</taxon>
        <taxon>Lepidoptera</taxon>
        <taxon>Glossata</taxon>
        <taxon>Ditrysia</taxon>
        <taxon>Papilionoidea</taxon>
        <taxon>Pieridae</taxon>
        <taxon>Pierinae</taxon>
        <taxon>Leptosia</taxon>
    </lineage>
</organism>
<name>A0AAV1J864_9NEOP</name>
<evidence type="ECO:0000256" key="3">
    <source>
        <dbReference type="ARBA" id="ARBA00022723"/>
    </source>
</evidence>
<evidence type="ECO:0000256" key="7">
    <source>
        <dbReference type="ARBA" id="ARBA00023015"/>
    </source>
</evidence>
<dbReference type="Gene3D" id="3.40.1800.20">
    <property type="match status" value="1"/>
</dbReference>
<dbReference type="PANTHER" id="PTHR24404">
    <property type="entry name" value="ZINC FINGER PROTEIN"/>
    <property type="match status" value="1"/>
</dbReference>
<feature type="binding site" evidence="12">
    <location>
        <position position="45"/>
    </location>
    <ligand>
        <name>Zn(2+)</name>
        <dbReference type="ChEBI" id="CHEBI:29105"/>
    </ligand>
</feature>
<dbReference type="InterPro" id="IPR050589">
    <property type="entry name" value="Ikaros_C2H2-ZF"/>
</dbReference>
<comment type="subcellular location">
    <subcellularLocation>
        <location evidence="2">Nucleus</location>
    </subcellularLocation>
</comment>
<dbReference type="SMART" id="SM00868">
    <property type="entry name" value="zf-AD"/>
    <property type="match status" value="1"/>
</dbReference>
<evidence type="ECO:0000256" key="2">
    <source>
        <dbReference type="ARBA" id="ARBA00004123"/>
    </source>
</evidence>
<dbReference type="PROSITE" id="PS51915">
    <property type="entry name" value="ZAD"/>
    <property type="match status" value="1"/>
</dbReference>
<dbReference type="GO" id="GO:0006357">
    <property type="term" value="P:regulation of transcription by RNA polymerase II"/>
    <property type="evidence" value="ECO:0007669"/>
    <property type="project" value="TreeGrafter"/>
</dbReference>
<feature type="domain" description="C2H2-type" evidence="13">
    <location>
        <begin position="253"/>
        <end position="280"/>
    </location>
</feature>
<accession>A0AAV1J864</accession>
<keyword evidence="5 11" id="KW-0863">Zinc-finger</keyword>
<evidence type="ECO:0000256" key="6">
    <source>
        <dbReference type="ARBA" id="ARBA00022833"/>
    </source>
</evidence>
<dbReference type="Pfam" id="PF07776">
    <property type="entry name" value="zf-AD"/>
    <property type="match status" value="1"/>
</dbReference>
<feature type="domain" description="C2H2-type" evidence="13">
    <location>
        <begin position="281"/>
        <end position="309"/>
    </location>
</feature>
<dbReference type="GO" id="GO:0008270">
    <property type="term" value="F:zinc ion binding"/>
    <property type="evidence" value="ECO:0007669"/>
    <property type="project" value="UniProtKB-UniRule"/>
</dbReference>
<dbReference type="InterPro" id="IPR013087">
    <property type="entry name" value="Znf_C2H2_type"/>
</dbReference>
<feature type="domain" description="C2H2-type" evidence="13">
    <location>
        <begin position="225"/>
        <end position="252"/>
    </location>
</feature>
<evidence type="ECO:0000313" key="16">
    <source>
        <dbReference type="Proteomes" id="UP001497472"/>
    </source>
</evidence>
<proteinExistence type="predicted"/>
<sequence length="372" mass="43889">MVGKLLLLKILHHRRRNAKKEPVISQDSREYTEIKKESELKCRVCLKDGNIPIFGNLLSDDVSENLRTFADVEIDPDDRFPKFLCYKCHSQLQSAVQFRRAAQQAAKILRESPLHPNDDINDDNFTYESDLNEEQTKTSAQNYICGRCNKSFVTFEEYSEHISAFHENAQRVCPICNKTYKEIYFKRHLSMHNKTQFICDICGKHSFFKGEFTKHRLTHSYHLPYKCSLCPYRGRFTESLKLHMRTHTGDKPYQCTQCSSRFVTKSNLNKHSLTHRDSYEFKCESCGKGFHLKKTYELHFKVDHAGIKEHICNICNKAFGYRKQMMKHQLKVHKREKLRSGRMPIYLQVQEMQKEQESMLPQDLQMEHVMNG</sequence>
<dbReference type="InterPro" id="IPR012934">
    <property type="entry name" value="Znf_AD"/>
</dbReference>
<feature type="domain" description="C2H2-type" evidence="13">
    <location>
        <begin position="310"/>
        <end position="338"/>
    </location>
</feature>
<keyword evidence="16" id="KW-1185">Reference proteome</keyword>
<dbReference type="PANTHER" id="PTHR24404:SF114">
    <property type="entry name" value="KLUMPFUSS, ISOFORM B-RELATED"/>
    <property type="match status" value="1"/>
</dbReference>
<dbReference type="EMBL" id="CAVLEF010000006">
    <property type="protein sequence ID" value="CAK1544713.1"/>
    <property type="molecule type" value="Genomic_DNA"/>
</dbReference>
<dbReference type="GO" id="GO:0003700">
    <property type="term" value="F:DNA-binding transcription factor activity"/>
    <property type="evidence" value="ECO:0007669"/>
    <property type="project" value="TreeGrafter"/>
</dbReference>
<evidence type="ECO:0000256" key="11">
    <source>
        <dbReference type="PROSITE-ProRule" id="PRU00042"/>
    </source>
</evidence>
<evidence type="ECO:0000259" key="13">
    <source>
        <dbReference type="PROSITE" id="PS50157"/>
    </source>
</evidence>
<feature type="domain" description="ZAD" evidence="14">
    <location>
        <begin position="40"/>
        <end position="112"/>
    </location>
</feature>
<protein>
    <submittedName>
        <fullName evidence="15">Uncharacterized protein</fullName>
    </submittedName>
</protein>
<comment type="function">
    <text evidence="1">May be involved in transcriptional regulation.</text>
</comment>
<evidence type="ECO:0000256" key="8">
    <source>
        <dbReference type="ARBA" id="ARBA00023125"/>
    </source>
</evidence>
<feature type="domain" description="C2H2-type" evidence="13">
    <location>
        <begin position="143"/>
        <end position="171"/>
    </location>
</feature>
<keyword evidence="4" id="KW-0677">Repeat</keyword>
<dbReference type="Gene3D" id="3.30.160.60">
    <property type="entry name" value="Classic Zinc Finger"/>
    <property type="match status" value="4"/>
</dbReference>
<evidence type="ECO:0000256" key="12">
    <source>
        <dbReference type="PROSITE-ProRule" id="PRU01263"/>
    </source>
</evidence>
<evidence type="ECO:0000256" key="4">
    <source>
        <dbReference type="ARBA" id="ARBA00022737"/>
    </source>
</evidence>
<dbReference type="Proteomes" id="UP001497472">
    <property type="component" value="Unassembled WGS sequence"/>
</dbReference>
<dbReference type="GO" id="GO:0005634">
    <property type="term" value="C:nucleus"/>
    <property type="evidence" value="ECO:0007669"/>
    <property type="project" value="UniProtKB-SubCell"/>
</dbReference>
<dbReference type="Pfam" id="PF00096">
    <property type="entry name" value="zf-C2H2"/>
    <property type="match status" value="2"/>
</dbReference>
<evidence type="ECO:0000256" key="9">
    <source>
        <dbReference type="ARBA" id="ARBA00023163"/>
    </source>
</evidence>
<dbReference type="PROSITE" id="PS00028">
    <property type="entry name" value="ZINC_FINGER_C2H2_1"/>
    <property type="match status" value="4"/>
</dbReference>
<dbReference type="InterPro" id="IPR036236">
    <property type="entry name" value="Znf_C2H2_sf"/>
</dbReference>
<evidence type="ECO:0000313" key="15">
    <source>
        <dbReference type="EMBL" id="CAK1544713.1"/>
    </source>
</evidence>
<keyword evidence="8" id="KW-0238">DNA-binding</keyword>
<feature type="binding site" evidence="12">
    <location>
        <position position="42"/>
    </location>
    <ligand>
        <name>Zn(2+)</name>
        <dbReference type="ChEBI" id="CHEBI:29105"/>
    </ligand>
</feature>
<keyword evidence="3 12" id="KW-0479">Metal-binding</keyword>
<gene>
    <name evidence="15" type="ORF">LNINA_LOCUS4434</name>
</gene>
<feature type="binding site" evidence="12">
    <location>
        <position position="88"/>
    </location>
    <ligand>
        <name>Zn(2+)</name>
        <dbReference type="ChEBI" id="CHEBI:29105"/>
    </ligand>
</feature>
<dbReference type="FunFam" id="3.30.160.60:FF:000097">
    <property type="entry name" value="Zinc finger protein"/>
    <property type="match status" value="1"/>
</dbReference>
<dbReference type="AlphaFoldDB" id="A0AAV1J864"/>
<reference evidence="15 16" key="1">
    <citation type="submission" date="2023-11" db="EMBL/GenBank/DDBJ databases">
        <authorList>
            <person name="Okamura Y."/>
        </authorList>
    </citation>
    <scope>NUCLEOTIDE SEQUENCE [LARGE SCALE GENOMIC DNA]</scope>
</reference>
<keyword evidence="6 12" id="KW-0862">Zinc</keyword>
<dbReference type="SUPFAM" id="SSF57667">
    <property type="entry name" value="beta-beta-alpha zinc fingers"/>
    <property type="match status" value="3"/>
</dbReference>
<dbReference type="SMART" id="SM00355">
    <property type="entry name" value="ZnF_C2H2"/>
    <property type="match status" value="7"/>
</dbReference>
<evidence type="ECO:0000256" key="10">
    <source>
        <dbReference type="ARBA" id="ARBA00023242"/>
    </source>
</evidence>